<name>A0ACA9Y7U2_9ASCO</name>
<evidence type="ECO:0000313" key="1">
    <source>
        <dbReference type="EMBL" id="CAH6720952.1"/>
    </source>
</evidence>
<dbReference type="EMBL" id="CALSDN010000005">
    <property type="protein sequence ID" value="CAH6720952.1"/>
    <property type="molecule type" value="Genomic_DNA"/>
</dbReference>
<evidence type="ECO:0000313" key="2">
    <source>
        <dbReference type="Proteomes" id="UP001152531"/>
    </source>
</evidence>
<proteinExistence type="predicted"/>
<reference evidence="1" key="1">
    <citation type="submission" date="2022-06" db="EMBL/GenBank/DDBJ databases">
        <authorList>
            <person name="Legras J.-L."/>
            <person name="Devillers H."/>
            <person name="Grondin C."/>
        </authorList>
    </citation>
    <scope>NUCLEOTIDE SEQUENCE</scope>
    <source>
        <strain evidence="1">CLIB 1444</strain>
    </source>
</reference>
<sequence length="188" mass="21094">MSDYSSNTVNQLKEILESRGLPTTGKKADLVERLVEADKSGEVEEESKPEETTEATETPVEEPQEATEESEESAPVEAEETKPEPPKKMTPEERKQLAVELLNKKIQRAEKFGDEASAENARKDLSRVEKFGVEPGTALAKEIGLVDNSFNNGLRDKPFRKFKRGGFKHRGGRGNHRGVSKPRYNNRR</sequence>
<gene>
    <name evidence="1" type="ORF">CLIB1444_05S00320</name>
</gene>
<dbReference type="Proteomes" id="UP001152531">
    <property type="component" value="Unassembled WGS sequence"/>
</dbReference>
<comment type="caution">
    <text evidence="1">The sequence shown here is derived from an EMBL/GenBank/DDBJ whole genome shotgun (WGS) entry which is preliminary data.</text>
</comment>
<keyword evidence="2" id="KW-1185">Reference proteome</keyword>
<protein>
    <submittedName>
        <fullName evidence="1">Protein Tho1p</fullName>
    </submittedName>
</protein>
<accession>A0ACA9Y7U2</accession>
<organism evidence="1 2">
    <name type="scientific">[Candida] jaroonii</name>
    <dbReference type="NCBI Taxonomy" id="467808"/>
    <lineage>
        <taxon>Eukaryota</taxon>
        <taxon>Fungi</taxon>
        <taxon>Dikarya</taxon>
        <taxon>Ascomycota</taxon>
        <taxon>Saccharomycotina</taxon>
        <taxon>Pichiomycetes</taxon>
        <taxon>Debaryomycetaceae</taxon>
        <taxon>Yamadazyma</taxon>
    </lineage>
</organism>